<organism evidence="1 2">
    <name type="scientific">Pseudomonas fluorescens</name>
    <dbReference type="NCBI Taxonomy" id="294"/>
    <lineage>
        <taxon>Bacteria</taxon>
        <taxon>Pseudomonadati</taxon>
        <taxon>Pseudomonadota</taxon>
        <taxon>Gammaproteobacteria</taxon>
        <taxon>Pseudomonadales</taxon>
        <taxon>Pseudomonadaceae</taxon>
        <taxon>Pseudomonas</taxon>
    </lineage>
</organism>
<dbReference type="EMBL" id="LACD01000035">
    <property type="protein sequence ID" value="KJZ36412.1"/>
    <property type="molecule type" value="Genomic_DNA"/>
</dbReference>
<dbReference type="RefSeq" id="WP_185752799.1">
    <property type="nucleotide sequence ID" value="NZ_LACD01000035.1"/>
</dbReference>
<dbReference type="AlphaFoldDB" id="A0A0F4SZ34"/>
<evidence type="ECO:0000313" key="1">
    <source>
        <dbReference type="EMBL" id="KJZ36412.1"/>
    </source>
</evidence>
<reference evidence="1 2" key="1">
    <citation type="submission" date="2015-03" db="EMBL/GenBank/DDBJ databases">
        <title>Comparative genomics of Pseudomonas insights into diversity of traits involved in vanlence and defense.</title>
        <authorList>
            <person name="Qin Y."/>
        </authorList>
    </citation>
    <scope>NUCLEOTIDE SEQUENCE [LARGE SCALE GENOMIC DNA]</scope>
    <source>
        <strain evidence="1 2">C3</strain>
    </source>
</reference>
<dbReference type="PATRIC" id="fig|294.131.peg.4417"/>
<sequence>MPVSAEHQFVAEEFDSVLSFYARTKLFGVLEADRKKYDYACVLERDCMRPLVSQVLWSHSEGVHKDLMSLLHDRNAPIKVYFAKDTTKHRLKISEVISSYRENEVLSSLLHGLKIIYLPSDFDADKQEEQRWMSNYISEIVCKDLLFATVFGRLIKSDIRVFANHNGPVGLKYAVLDEIIKNGLIHTPTFKSSIGYRSDGPTREIITMLSALGLIQRPDQTVFALPTIKGRMFMDLSKHLLYEKYNPNQMLGDLGSIKNMLFSPSKLEGFDYQLAIVESAERCSTEYGRDLLEGVDFSEPTFYSNYDWKKFYDQLKGVPGFKKETFEDADCGFFIK</sequence>
<gene>
    <name evidence="1" type="ORF">VC34_26945</name>
</gene>
<comment type="caution">
    <text evidence="1">The sequence shown here is derived from an EMBL/GenBank/DDBJ whole genome shotgun (WGS) entry which is preliminary data.</text>
</comment>
<dbReference type="Proteomes" id="UP000033500">
    <property type="component" value="Unassembled WGS sequence"/>
</dbReference>
<proteinExistence type="predicted"/>
<evidence type="ECO:0000313" key="2">
    <source>
        <dbReference type="Proteomes" id="UP000033500"/>
    </source>
</evidence>
<protein>
    <submittedName>
        <fullName evidence="1">Uncharacterized protein</fullName>
    </submittedName>
</protein>
<name>A0A0F4SZ34_PSEFL</name>
<accession>A0A0F4SZ34</accession>